<feature type="compositionally biased region" description="Low complexity" evidence="1">
    <location>
        <begin position="59"/>
        <end position="87"/>
    </location>
</feature>
<feature type="region of interest" description="Disordered" evidence="1">
    <location>
        <begin position="1"/>
        <end position="87"/>
    </location>
</feature>
<gene>
    <name evidence="2" type="ORF">GMARGA_LOCUS44799</name>
</gene>
<evidence type="ECO:0000313" key="2">
    <source>
        <dbReference type="EMBL" id="CAG8855978.1"/>
    </source>
</evidence>
<feature type="non-terminal residue" evidence="2">
    <location>
        <position position="1"/>
    </location>
</feature>
<feature type="compositionally biased region" description="Basic and acidic residues" evidence="1">
    <location>
        <begin position="1"/>
        <end position="21"/>
    </location>
</feature>
<accession>A0ABN7XKY1</accession>
<sequence length="87" mass="9797">KKNGKEQKQLDDLKKDVEQLKRGQKPTLKSADDEPPKFNSDGDQTIEKPETQDQPTYQLPSDISIPDSTSSLKTYETTFEPTTTPLS</sequence>
<proteinExistence type="predicted"/>
<organism evidence="2 3">
    <name type="scientific">Gigaspora margarita</name>
    <dbReference type="NCBI Taxonomy" id="4874"/>
    <lineage>
        <taxon>Eukaryota</taxon>
        <taxon>Fungi</taxon>
        <taxon>Fungi incertae sedis</taxon>
        <taxon>Mucoromycota</taxon>
        <taxon>Glomeromycotina</taxon>
        <taxon>Glomeromycetes</taxon>
        <taxon>Diversisporales</taxon>
        <taxon>Gigasporaceae</taxon>
        <taxon>Gigaspora</taxon>
    </lineage>
</organism>
<keyword evidence="3" id="KW-1185">Reference proteome</keyword>
<reference evidence="2 3" key="1">
    <citation type="submission" date="2021-06" db="EMBL/GenBank/DDBJ databases">
        <authorList>
            <person name="Kallberg Y."/>
            <person name="Tangrot J."/>
            <person name="Rosling A."/>
        </authorList>
    </citation>
    <scope>NUCLEOTIDE SEQUENCE [LARGE SCALE GENOMIC DNA]</scope>
    <source>
        <strain evidence="2 3">120-4 pot B 10/14</strain>
    </source>
</reference>
<protein>
    <submittedName>
        <fullName evidence="2">11586_t:CDS:1</fullName>
    </submittedName>
</protein>
<evidence type="ECO:0000256" key="1">
    <source>
        <dbReference type="SAM" id="MobiDB-lite"/>
    </source>
</evidence>
<dbReference type="EMBL" id="CAJVQB010155000">
    <property type="protein sequence ID" value="CAG8855978.1"/>
    <property type="molecule type" value="Genomic_DNA"/>
</dbReference>
<evidence type="ECO:0000313" key="3">
    <source>
        <dbReference type="Proteomes" id="UP000789901"/>
    </source>
</evidence>
<comment type="caution">
    <text evidence="2">The sequence shown here is derived from an EMBL/GenBank/DDBJ whole genome shotgun (WGS) entry which is preliminary data.</text>
</comment>
<name>A0ABN7XKY1_GIGMA</name>
<feature type="non-terminal residue" evidence="2">
    <location>
        <position position="87"/>
    </location>
</feature>
<dbReference type="Proteomes" id="UP000789901">
    <property type="component" value="Unassembled WGS sequence"/>
</dbReference>